<reference evidence="1" key="1">
    <citation type="submission" date="2021-06" db="EMBL/GenBank/DDBJ databases">
        <authorList>
            <person name="Kallberg Y."/>
            <person name="Tangrot J."/>
            <person name="Rosling A."/>
        </authorList>
    </citation>
    <scope>NUCLEOTIDE SEQUENCE</scope>
    <source>
        <strain evidence="1">MA461A</strain>
    </source>
</reference>
<proteinExistence type="predicted"/>
<feature type="non-terminal residue" evidence="1">
    <location>
        <position position="1"/>
    </location>
</feature>
<comment type="caution">
    <text evidence="1">The sequence shown here is derived from an EMBL/GenBank/DDBJ whole genome shotgun (WGS) entry which is preliminary data.</text>
</comment>
<keyword evidence="2" id="KW-1185">Reference proteome</keyword>
<name>A0ACA9RIE8_9GLOM</name>
<accession>A0ACA9RIE8</accession>
<evidence type="ECO:0000313" key="1">
    <source>
        <dbReference type="EMBL" id="CAG8794194.1"/>
    </source>
</evidence>
<gene>
    <name evidence="1" type="ORF">RPERSI_LOCUS19711</name>
</gene>
<organism evidence="1 2">
    <name type="scientific">Racocetra persica</name>
    <dbReference type="NCBI Taxonomy" id="160502"/>
    <lineage>
        <taxon>Eukaryota</taxon>
        <taxon>Fungi</taxon>
        <taxon>Fungi incertae sedis</taxon>
        <taxon>Mucoromycota</taxon>
        <taxon>Glomeromycotina</taxon>
        <taxon>Glomeromycetes</taxon>
        <taxon>Diversisporales</taxon>
        <taxon>Gigasporaceae</taxon>
        <taxon>Racocetra</taxon>
    </lineage>
</organism>
<dbReference type="EMBL" id="CAJVQC010054456">
    <property type="protein sequence ID" value="CAG8794194.1"/>
    <property type="molecule type" value="Genomic_DNA"/>
</dbReference>
<evidence type="ECO:0000313" key="2">
    <source>
        <dbReference type="Proteomes" id="UP000789920"/>
    </source>
</evidence>
<protein>
    <submittedName>
        <fullName evidence="1">32964_t:CDS:1</fullName>
    </submittedName>
</protein>
<dbReference type="Proteomes" id="UP000789920">
    <property type="component" value="Unassembled WGS sequence"/>
</dbReference>
<sequence length="148" mass="16953">SIDKQSFIPSYLKDAFIEKLQNPNHLLYLLMCFKEYLSKYIKCMDNKLMIKYIGPGDSNNQSESISTDFSISPKILLYYFEVDIIDKGKTGIGFTKNLNNLNILPGWCSGSMRYYGNNGFKLDKNSHYEAYGPLYSTEDTIGCCINFV</sequence>